<dbReference type="PANTHER" id="PTHR46577">
    <property type="entry name" value="HTH-TYPE TRANSCRIPTIONAL REGULATORY PROTEIN GABR"/>
    <property type="match status" value="1"/>
</dbReference>
<keyword evidence="7" id="KW-0808">Transferase</keyword>
<dbReference type="InterPro" id="IPR015424">
    <property type="entry name" value="PyrdxlP-dep_Trfase"/>
</dbReference>
<dbReference type="InterPro" id="IPR000524">
    <property type="entry name" value="Tscrpt_reg_HTH_GntR"/>
</dbReference>
<dbReference type="CDD" id="cd00609">
    <property type="entry name" value="AAT_like"/>
    <property type="match status" value="1"/>
</dbReference>
<dbReference type="Proteomes" id="UP000273516">
    <property type="component" value="Unassembled WGS sequence"/>
</dbReference>
<dbReference type="GO" id="GO:0003700">
    <property type="term" value="F:DNA-binding transcription factor activity"/>
    <property type="evidence" value="ECO:0007669"/>
    <property type="project" value="InterPro"/>
</dbReference>
<dbReference type="OrthoDB" id="9808770at2"/>
<evidence type="ECO:0000313" key="8">
    <source>
        <dbReference type="Proteomes" id="UP000273516"/>
    </source>
</evidence>
<organism evidence="7 8">
    <name type="scientific">Paracoccus alkanivorans</name>
    <dbReference type="NCBI Taxonomy" id="2116655"/>
    <lineage>
        <taxon>Bacteria</taxon>
        <taxon>Pseudomonadati</taxon>
        <taxon>Pseudomonadota</taxon>
        <taxon>Alphaproteobacteria</taxon>
        <taxon>Rhodobacterales</taxon>
        <taxon>Paracoccaceae</taxon>
        <taxon>Paracoccus</taxon>
    </lineage>
</organism>
<keyword evidence="3" id="KW-0805">Transcription regulation</keyword>
<dbReference type="CDD" id="cd07377">
    <property type="entry name" value="WHTH_GntR"/>
    <property type="match status" value="1"/>
</dbReference>
<dbReference type="PANTHER" id="PTHR46577:SF1">
    <property type="entry name" value="HTH-TYPE TRANSCRIPTIONAL REGULATORY PROTEIN GABR"/>
    <property type="match status" value="1"/>
</dbReference>
<name>A0A3M0M353_9RHOB</name>
<dbReference type="PRINTS" id="PR00035">
    <property type="entry name" value="HTHGNTR"/>
</dbReference>
<evidence type="ECO:0000313" key="7">
    <source>
        <dbReference type="EMBL" id="RMC32076.1"/>
    </source>
</evidence>
<dbReference type="InterPro" id="IPR004839">
    <property type="entry name" value="Aminotransferase_I/II_large"/>
</dbReference>
<accession>A0A3M0M353</accession>
<evidence type="ECO:0000256" key="1">
    <source>
        <dbReference type="ARBA" id="ARBA00005384"/>
    </source>
</evidence>
<dbReference type="RefSeq" id="WP_122114046.1">
    <property type="nucleotide sequence ID" value="NZ_QOKZ01000010.1"/>
</dbReference>
<evidence type="ECO:0000256" key="2">
    <source>
        <dbReference type="ARBA" id="ARBA00022898"/>
    </source>
</evidence>
<dbReference type="SMART" id="SM00345">
    <property type="entry name" value="HTH_GNTR"/>
    <property type="match status" value="1"/>
</dbReference>
<proteinExistence type="inferred from homology"/>
<dbReference type="Gene3D" id="3.40.640.10">
    <property type="entry name" value="Type I PLP-dependent aspartate aminotransferase-like (Major domain)"/>
    <property type="match status" value="1"/>
</dbReference>
<dbReference type="SUPFAM" id="SSF53383">
    <property type="entry name" value="PLP-dependent transferases"/>
    <property type="match status" value="1"/>
</dbReference>
<dbReference type="AlphaFoldDB" id="A0A3M0M353"/>
<evidence type="ECO:0000256" key="3">
    <source>
        <dbReference type="ARBA" id="ARBA00023015"/>
    </source>
</evidence>
<sequence>MSSRIPVETIFLREDEAPTLQGRLMAAIVRAILESRARPGTRLPSSRLLARSLGISRMTVTLVYQELVSQGYLETLPRSGIAVAATVPHRRLRVSGTRQTGQPPDWRDWLSDHRLPRRVIRKPANWRDFRYRFIYGQADPDLFDHSAWRDCARRALGTRDFAALAADQYGADDPLLVDYICSNTLPRRGIHAQPEEVLVTMGAQNALFLAVELLGRADRLAVTEEPGYPDFAETLRRAQSPTIFLPVDGMGLNPAELPENTRLVIVTPSHHIPTGATMPLARRKDLIARAGGQNFLIIEDDYDFEMSYLAPPAPALKSLDDTGRVIYLGSFSKSLFPGLRIGYMVGPAALITQARALRSMMLRHPPSHLQRITAYFLALGHYDAHIVRLREALKNRRTALEQALRRTSLTIAGAPASGGSSVWIKGPEHVDSADLAEQLRPDGVLIEPGEVFFETPPPVCPYFRLGYSSIIERDIPAGIELIARRANQLAV</sequence>
<gene>
    <name evidence="7" type="ORF">C9E81_19570</name>
</gene>
<comment type="similarity">
    <text evidence="1">In the C-terminal section; belongs to the class-I pyridoxal-phosphate-dependent aminotransferase family.</text>
</comment>
<keyword evidence="8" id="KW-1185">Reference proteome</keyword>
<dbReference type="GO" id="GO:0030170">
    <property type="term" value="F:pyridoxal phosphate binding"/>
    <property type="evidence" value="ECO:0007669"/>
    <property type="project" value="InterPro"/>
</dbReference>
<keyword evidence="2" id="KW-0663">Pyridoxal phosphate</keyword>
<evidence type="ECO:0000256" key="5">
    <source>
        <dbReference type="ARBA" id="ARBA00023163"/>
    </source>
</evidence>
<evidence type="ECO:0000259" key="6">
    <source>
        <dbReference type="PROSITE" id="PS50949"/>
    </source>
</evidence>
<comment type="caution">
    <text evidence="7">The sequence shown here is derived from an EMBL/GenBank/DDBJ whole genome shotgun (WGS) entry which is preliminary data.</text>
</comment>
<dbReference type="Pfam" id="PF00392">
    <property type="entry name" value="GntR"/>
    <property type="match status" value="1"/>
</dbReference>
<keyword evidence="5" id="KW-0804">Transcription</keyword>
<reference evidence="7 8" key="1">
    <citation type="submission" date="2018-07" db="EMBL/GenBank/DDBJ databases">
        <authorList>
            <person name="Zhang Y."/>
            <person name="Wang L."/>
            <person name="Ma S."/>
        </authorList>
    </citation>
    <scope>NUCLEOTIDE SEQUENCE [LARGE SCALE GENOMIC DNA]</scope>
    <source>
        <strain evidence="7 8">4-2</strain>
    </source>
</reference>
<dbReference type="Pfam" id="PF00155">
    <property type="entry name" value="Aminotran_1_2"/>
    <property type="match status" value="1"/>
</dbReference>
<dbReference type="InterPro" id="IPR015421">
    <property type="entry name" value="PyrdxlP-dep_Trfase_major"/>
</dbReference>
<keyword evidence="4" id="KW-0238">DNA-binding</keyword>
<dbReference type="GO" id="GO:0003677">
    <property type="term" value="F:DNA binding"/>
    <property type="evidence" value="ECO:0007669"/>
    <property type="project" value="UniProtKB-KW"/>
</dbReference>
<dbReference type="InterPro" id="IPR036390">
    <property type="entry name" value="WH_DNA-bd_sf"/>
</dbReference>
<protein>
    <submittedName>
        <fullName evidence="7">PLP-dependent aminotransferase family protein</fullName>
    </submittedName>
</protein>
<dbReference type="GO" id="GO:0008483">
    <property type="term" value="F:transaminase activity"/>
    <property type="evidence" value="ECO:0007669"/>
    <property type="project" value="UniProtKB-KW"/>
</dbReference>
<dbReference type="EMBL" id="QOKZ01000010">
    <property type="protein sequence ID" value="RMC32076.1"/>
    <property type="molecule type" value="Genomic_DNA"/>
</dbReference>
<dbReference type="InterPro" id="IPR036388">
    <property type="entry name" value="WH-like_DNA-bd_sf"/>
</dbReference>
<dbReference type="Gene3D" id="1.10.10.10">
    <property type="entry name" value="Winged helix-like DNA-binding domain superfamily/Winged helix DNA-binding domain"/>
    <property type="match status" value="1"/>
</dbReference>
<keyword evidence="7" id="KW-0032">Aminotransferase</keyword>
<feature type="domain" description="HTH gntR-type" evidence="6">
    <location>
        <begin position="18"/>
        <end position="86"/>
    </location>
</feature>
<dbReference type="SUPFAM" id="SSF46785">
    <property type="entry name" value="Winged helix' DNA-binding domain"/>
    <property type="match status" value="1"/>
</dbReference>
<dbReference type="InterPro" id="IPR051446">
    <property type="entry name" value="HTH_trans_reg/aminotransferase"/>
</dbReference>
<evidence type="ECO:0000256" key="4">
    <source>
        <dbReference type="ARBA" id="ARBA00023125"/>
    </source>
</evidence>
<dbReference type="PROSITE" id="PS50949">
    <property type="entry name" value="HTH_GNTR"/>
    <property type="match status" value="1"/>
</dbReference>